<dbReference type="OrthoDB" id="1159279at2"/>
<name>A0A2Z4LVW7_9FLAO</name>
<evidence type="ECO:0000313" key="1">
    <source>
        <dbReference type="EMBL" id="AWX45840.1"/>
    </source>
</evidence>
<organism evidence="1 2">
    <name type="scientific">Flagellimonas maritima</name>
    <dbReference type="NCBI Taxonomy" id="1383885"/>
    <lineage>
        <taxon>Bacteria</taxon>
        <taxon>Pseudomonadati</taxon>
        <taxon>Bacteroidota</taxon>
        <taxon>Flavobacteriia</taxon>
        <taxon>Flavobacteriales</taxon>
        <taxon>Flavobacteriaceae</taxon>
        <taxon>Flagellimonas</taxon>
    </lineage>
</organism>
<dbReference type="RefSeq" id="WP_123877523.1">
    <property type="nucleotide sequence ID" value="NZ_CP030104.1"/>
</dbReference>
<gene>
    <name evidence="1" type="ORF">HME9304_02870</name>
</gene>
<dbReference type="Proteomes" id="UP000248536">
    <property type="component" value="Chromosome"/>
</dbReference>
<dbReference type="AlphaFoldDB" id="A0A2Z4LVW7"/>
<keyword evidence="2" id="KW-1185">Reference proteome</keyword>
<proteinExistence type="predicted"/>
<accession>A0A2Z4LVW7</accession>
<evidence type="ECO:0000313" key="2">
    <source>
        <dbReference type="Proteomes" id="UP000248536"/>
    </source>
</evidence>
<dbReference type="EMBL" id="CP030104">
    <property type="protein sequence ID" value="AWX45840.1"/>
    <property type="molecule type" value="Genomic_DNA"/>
</dbReference>
<reference evidence="1 2" key="1">
    <citation type="submission" date="2018-06" db="EMBL/GenBank/DDBJ databases">
        <title>Spongiibacterium sp. HME9304 Genome sequencing and assembly.</title>
        <authorList>
            <person name="Kang H."/>
            <person name="Kim H."/>
            <person name="Joh K."/>
        </authorList>
    </citation>
    <scope>NUCLEOTIDE SEQUENCE [LARGE SCALE GENOMIC DNA]</scope>
    <source>
        <strain evidence="1 2">HME9304</strain>
    </source>
</reference>
<dbReference type="KEGG" id="spon:HME9304_02870"/>
<sequence length="232" mass="26670">MKQTKLVLVFTVIFLGGLLVNAQSKTKKWDFKKGEVLDILLFNGKPELPKLFPRYKETAFAFALEKGYQPQPLLAVAETTQGGYQPDTYVIGKWTNLAGRKAFVNEVVNRVPDFHQQRRGMWSSFNLAYYEVTKDISFEANPDKILVATSYWKDDTNTFMNFKKEWLKTAKNNGGKVLLELNDPMSTVGYMYKPDFIVLTEWNDRAAFDAFSKESMKMGEKGIQNVNQFIIK</sequence>
<protein>
    <recommendedName>
        <fullName evidence="3">DUF1330 domain-containing protein</fullName>
    </recommendedName>
</protein>
<evidence type="ECO:0008006" key="3">
    <source>
        <dbReference type="Google" id="ProtNLM"/>
    </source>
</evidence>